<sequence length="119" mass="13249">LVVWGQKTSASTASARDRVNVERLVAFVRRSLRKNLLPFVFEPNDALTRDSVKAAVDNFLGDLVVRRGLFDFATVVDESNNTPDRIGRNELWVDIALQPVKAAEFIIVPIRIVATGTEI</sequence>
<dbReference type="InterPro" id="IPR052042">
    <property type="entry name" value="Tail_sheath_structural"/>
</dbReference>
<proteinExistence type="inferred from homology"/>
<gene>
    <name evidence="3" type="ORF">LCGC14_3158740</name>
</gene>
<dbReference type="AlphaFoldDB" id="A0A0F8VRZ6"/>
<name>A0A0F8VRZ6_9ZZZZ</name>
<evidence type="ECO:0000259" key="2">
    <source>
        <dbReference type="Pfam" id="PF17482"/>
    </source>
</evidence>
<dbReference type="PANTHER" id="PTHR35861:SF2">
    <property type="entry name" value="FELS-2 PROPHAGE PROTEIN"/>
    <property type="match status" value="1"/>
</dbReference>
<protein>
    <recommendedName>
        <fullName evidence="2">Tail sheath protein C-terminal domain-containing protein</fullName>
    </recommendedName>
</protein>
<reference evidence="3" key="1">
    <citation type="journal article" date="2015" name="Nature">
        <title>Complex archaea that bridge the gap between prokaryotes and eukaryotes.</title>
        <authorList>
            <person name="Spang A."/>
            <person name="Saw J.H."/>
            <person name="Jorgensen S.L."/>
            <person name="Zaremba-Niedzwiedzka K."/>
            <person name="Martijn J."/>
            <person name="Lind A.E."/>
            <person name="van Eijk R."/>
            <person name="Schleper C."/>
            <person name="Guy L."/>
            <person name="Ettema T.J."/>
        </authorList>
    </citation>
    <scope>NUCLEOTIDE SEQUENCE</scope>
</reference>
<dbReference type="EMBL" id="LAZR01069757">
    <property type="protein sequence ID" value="KKK47087.1"/>
    <property type="molecule type" value="Genomic_DNA"/>
</dbReference>
<accession>A0A0F8VRZ6</accession>
<dbReference type="InterPro" id="IPR020287">
    <property type="entry name" value="Tail_sheath_C"/>
</dbReference>
<comment type="caution">
    <text evidence="3">The sequence shown here is derived from an EMBL/GenBank/DDBJ whole genome shotgun (WGS) entry which is preliminary data.</text>
</comment>
<evidence type="ECO:0000256" key="1">
    <source>
        <dbReference type="ARBA" id="ARBA00008005"/>
    </source>
</evidence>
<dbReference type="Pfam" id="PF17482">
    <property type="entry name" value="Phage_sheath_1C"/>
    <property type="match status" value="1"/>
</dbReference>
<organism evidence="3">
    <name type="scientific">marine sediment metagenome</name>
    <dbReference type="NCBI Taxonomy" id="412755"/>
    <lineage>
        <taxon>unclassified sequences</taxon>
        <taxon>metagenomes</taxon>
        <taxon>ecological metagenomes</taxon>
    </lineage>
</organism>
<feature type="non-terminal residue" evidence="3">
    <location>
        <position position="1"/>
    </location>
</feature>
<evidence type="ECO:0000313" key="3">
    <source>
        <dbReference type="EMBL" id="KKK47087.1"/>
    </source>
</evidence>
<feature type="domain" description="Tail sheath protein C-terminal" evidence="2">
    <location>
        <begin position="17"/>
        <end position="112"/>
    </location>
</feature>
<dbReference type="PANTHER" id="PTHR35861">
    <property type="match status" value="1"/>
</dbReference>
<comment type="similarity">
    <text evidence="1">Belongs to the myoviridae tail sheath protein family.</text>
</comment>